<dbReference type="Pfam" id="PF06839">
    <property type="entry name" value="Zn_ribbon_GRF"/>
    <property type="match status" value="1"/>
</dbReference>
<feature type="domain" description="GRF-type" evidence="7">
    <location>
        <begin position="33"/>
        <end position="79"/>
    </location>
</feature>
<keyword evidence="6" id="KW-0812">Transmembrane</keyword>
<evidence type="ECO:0000259" key="7">
    <source>
        <dbReference type="PROSITE" id="PS51999"/>
    </source>
</evidence>
<dbReference type="PANTHER" id="PTHR33248">
    <property type="entry name" value="ZINC ION-BINDING PROTEIN"/>
    <property type="match status" value="1"/>
</dbReference>
<evidence type="ECO:0000256" key="2">
    <source>
        <dbReference type="ARBA" id="ARBA00022771"/>
    </source>
</evidence>
<dbReference type="HOGENOM" id="CLU_148940_0_0_1"/>
<dbReference type="EnsemblPlants" id="AES66338">
    <property type="protein sequence ID" value="AES66338"/>
    <property type="gene ID" value="MTR_2g066040"/>
</dbReference>
<keyword evidence="6" id="KW-1133">Transmembrane helix</keyword>
<reference evidence="9" key="3">
    <citation type="submission" date="2015-04" db="UniProtKB">
        <authorList>
            <consortium name="EnsemblPlants"/>
        </authorList>
    </citation>
    <scope>IDENTIFICATION</scope>
    <source>
        <strain evidence="9">cv. Jemalong A17</strain>
    </source>
</reference>
<feature type="compositionally biased region" description="Low complexity" evidence="5">
    <location>
        <begin position="14"/>
        <end position="24"/>
    </location>
</feature>
<dbReference type="EMBL" id="CM001218">
    <property type="protein sequence ID" value="AES66338.1"/>
    <property type="molecule type" value="Genomic_DNA"/>
</dbReference>
<evidence type="ECO:0000313" key="8">
    <source>
        <dbReference type="EMBL" id="AES66338.1"/>
    </source>
</evidence>
<gene>
    <name evidence="8" type="ordered locus">MTR_2g066040</name>
</gene>
<keyword evidence="10" id="KW-1185">Reference proteome</keyword>
<keyword evidence="1" id="KW-0479">Metal-binding</keyword>
<evidence type="ECO:0000256" key="6">
    <source>
        <dbReference type="SAM" id="Phobius"/>
    </source>
</evidence>
<dbReference type="Proteomes" id="UP000002051">
    <property type="component" value="Chromosome 2"/>
</dbReference>
<sequence length="152" mass="17383">MSNHTTKTQWVHDSSYASGSVGSSLRRRSVPNCRCGENVVIRTVTDALNPNCGKKFWGCRNYRNSSDKGCSYFRLVDEDDVMDERDLKIEKQKLKIEKQKKKKNKLKSDLARTRKWLIMALIFGFVCFGIVLVLGTMLVCKTTSMMSGIYLK</sequence>
<evidence type="ECO:0000256" key="3">
    <source>
        <dbReference type="ARBA" id="ARBA00022833"/>
    </source>
</evidence>
<feature type="region of interest" description="Disordered" evidence="5">
    <location>
        <begin position="1"/>
        <end position="28"/>
    </location>
</feature>
<evidence type="ECO:0000256" key="5">
    <source>
        <dbReference type="SAM" id="MobiDB-lite"/>
    </source>
</evidence>
<accession>G7IQX9</accession>
<dbReference type="PaxDb" id="3880-AES66338"/>
<reference evidence="8 10" key="1">
    <citation type="journal article" date="2011" name="Nature">
        <title>The Medicago genome provides insight into the evolution of rhizobial symbioses.</title>
        <authorList>
            <person name="Young N.D."/>
            <person name="Debelle F."/>
            <person name="Oldroyd G.E."/>
            <person name="Geurts R."/>
            <person name="Cannon S.B."/>
            <person name="Udvardi M.K."/>
            <person name="Benedito V.A."/>
            <person name="Mayer K.F."/>
            <person name="Gouzy J."/>
            <person name="Schoof H."/>
            <person name="Van de Peer Y."/>
            <person name="Proost S."/>
            <person name="Cook D.R."/>
            <person name="Meyers B.C."/>
            <person name="Spannagl M."/>
            <person name="Cheung F."/>
            <person name="De Mita S."/>
            <person name="Krishnakumar V."/>
            <person name="Gundlach H."/>
            <person name="Zhou S."/>
            <person name="Mudge J."/>
            <person name="Bharti A.K."/>
            <person name="Murray J.D."/>
            <person name="Naoumkina M.A."/>
            <person name="Rosen B."/>
            <person name="Silverstein K.A."/>
            <person name="Tang H."/>
            <person name="Rombauts S."/>
            <person name="Zhao P.X."/>
            <person name="Zhou P."/>
            <person name="Barbe V."/>
            <person name="Bardou P."/>
            <person name="Bechner M."/>
            <person name="Bellec A."/>
            <person name="Berger A."/>
            <person name="Berges H."/>
            <person name="Bidwell S."/>
            <person name="Bisseling T."/>
            <person name="Choisne N."/>
            <person name="Couloux A."/>
            <person name="Denny R."/>
            <person name="Deshpande S."/>
            <person name="Dai X."/>
            <person name="Doyle J.J."/>
            <person name="Dudez A.M."/>
            <person name="Farmer A.D."/>
            <person name="Fouteau S."/>
            <person name="Franken C."/>
            <person name="Gibelin C."/>
            <person name="Gish J."/>
            <person name="Goldstein S."/>
            <person name="Gonzalez A.J."/>
            <person name="Green P.J."/>
            <person name="Hallab A."/>
            <person name="Hartog M."/>
            <person name="Hua A."/>
            <person name="Humphray S.J."/>
            <person name="Jeong D.H."/>
            <person name="Jing Y."/>
            <person name="Jocker A."/>
            <person name="Kenton S.M."/>
            <person name="Kim D.J."/>
            <person name="Klee K."/>
            <person name="Lai H."/>
            <person name="Lang C."/>
            <person name="Lin S."/>
            <person name="Macmil S.L."/>
            <person name="Magdelenat G."/>
            <person name="Matthews L."/>
            <person name="McCorrison J."/>
            <person name="Monaghan E.L."/>
            <person name="Mun J.H."/>
            <person name="Najar F.Z."/>
            <person name="Nicholson C."/>
            <person name="Noirot C."/>
            <person name="O'Bleness M."/>
            <person name="Paule C.R."/>
            <person name="Poulain J."/>
            <person name="Prion F."/>
            <person name="Qin B."/>
            <person name="Qu C."/>
            <person name="Retzel E.F."/>
            <person name="Riddle C."/>
            <person name="Sallet E."/>
            <person name="Samain S."/>
            <person name="Samson N."/>
            <person name="Sanders I."/>
            <person name="Saurat O."/>
            <person name="Scarpelli C."/>
            <person name="Schiex T."/>
            <person name="Segurens B."/>
            <person name="Severin A.J."/>
            <person name="Sherrier D.J."/>
            <person name="Shi R."/>
            <person name="Sims S."/>
            <person name="Singer S.R."/>
            <person name="Sinharoy S."/>
            <person name="Sterck L."/>
            <person name="Viollet A."/>
            <person name="Wang B.B."/>
            <person name="Wang K."/>
            <person name="Wang M."/>
            <person name="Wang X."/>
            <person name="Warfsmann J."/>
            <person name="Weissenbach J."/>
            <person name="White D.D."/>
            <person name="White J.D."/>
            <person name="Wiley G.B."/>
            <person name="Wincker P."/>
            <person name="Xing Y."/>
            <person name="Yang L."/>
            <person name="Yao Z."/>
            <person name="Ying F."/>
            <person name="Zhai J."/>
            <person name="Zhou L."/>
            <person name="Zuber A."/>
            <person name="Denarie J."/>
            <person name="Dixon R.A."/>
            <person name="May G.D."/>
            <person name="Schwartz D.C."/>
            <person name="Rogers J."/>
            <person name="Quetier F."/>
            <person name="Town C.D."/>
            <person name="Roe B.A."/>
        </authorList>
    </citation>
    <scope>NUCLEOTIDE SEQUENCE [LARGE SCALE GENOMIC DNA]</scope>
    <source>
        <strain evidence="8">A17</strain>
        <strain evidence="9 10">cv. Jemalong A17</strain>
    </source>
</reference>
<protein>
    <submittedName>
        <fullName evidence="8">GRF zinc finger protein</fullName>
    </submittedName>
</protein>
<dbReference type="InterPro" id="IPR010666">
    <property type="entry name" value="Znf_GRF"/>
</dbReference>
<reference evidence="8 10" key="2">
    <citation type="journal article" date="2014" name="BMC Genomics">
        <title>An improved genome release (version Mt4.0) for the model legume Medicago truncatula.</title>
        <authorList>
            <person name="Tang H."/>
            <person name="Krishnakumar V."/>
            <person name="Bidwell S."/>
            <person name="Rosen B."/>
            <person name="Chan A."/>
            <person name="Zhou S."/>
            <person name="Gentzbittel L."/>
            <person name="Childs K.L."/>
            <person name="Yandell M."/>
            <person name="Gundlach H."/>
            <person name="Mayer K.F."/>
            <person name="Schwartz D.C."/>
            <person name="Town C.D."/>
        </authorList>
    </citation>
    <scope>GENOME REANNOTATION</scope>
    <source>
        <strain evidence="9 10">cv. Jemalong A17</strain>
    </source>
</reference>
<proteinExistence type="predicted"/>
<evidence type="ECO:0000313" key="9">
    <source>
        <dbReference type="EnsemblPlants" id="AES66338"/>
    </source>
</evidence>
<keyword evidence="2 4" id="KW-0863">Zinc-finger</keyword>
<evidence type="ECO:0000256" key="4">
    <source>
        <dbReference type="PROSITE-ProRule" id="PRU01343"/>
    </source>
</evidence>
<keyword evidence="3" id="KW-0862">Zinc</keyword>
<feature type="compositionally biased region" description="Polar residues" evidence="5">
    <location>
        <begin position="1"/>
        <end position="12"/>
    </location>
</feature>
<evidence type="ECO:0000256" key="1">
    <source>
        <dbReference type="ARBA" id="ARBA00022723"/>
    </source>
</evidence>
<dbReference type="OMA" id="MAEMEYK"/>
<name>G7IQX9_MEDTR</name>
<feature type="transmembrane region" description="Helical" evidence="6">
    <location>
        <begin position="116"/>
        <end position="139"/>
    </location>
</feature>
<dbReference type="GO" id="GO:0008270">
    <property type="term" value="F:zinc ion binding"/>
    <property type="evidence" value="ECO:0007669"/>
    <property type="project" value="UniProtKB-KW"/>
</dbReference>
<dbReference type="AlphaFoldDB" id="G7IQX9"/>
<evidence type="ECO:0000313" key="10">
    <source>
        <dbReference type="Proteomes" id="UP000002051"/>
    </source>
</evidence>
<organism evidence="8 10">
    <name type="scientific">Medicago truncatula</name>
    <name type="common">Barrel medic</name>
    <name type="synonym">Medicago tribuloides</name>
    <dbReference type="NCBI Taxonomy" id="3880"/>
    <lineage>
        <taxon>Eukaryota</taxon>
        <taxon>Viridiplantae</taxon>
        <taxon>Streptophyta</taxon>
        <taxon>Embryophyta</taxon>
        <taxon>Tracheophyta</taxon>
        <taxon>Spermatophyta</taxon>
        <taxon>Magnoliopsida</taxon>
        <taxon>eudicotyledons</taxon>
        <taxon>Gunneridae</taxon>
        <taxon>Pentapetalae</taxon>
        <taxon>rosids</taxon>
        <taxon>fabids</taxon>
        <taxon>Fabales</taxon>
        <taxon>Fabaceae</taxon>
        <taxon>Papilionoideae</taxon>
        <taxon>50 kb inversion clade</taxon>
        <taxon>NPAAA clade</taxon>
        <taxon>Hologalegina</taxon>
        <taxon>IRL clade</taxon>
        <taxon>Trifolieae</taxon>
        <taxon>Medicago</taxon>
    </lineage>
</organism>
<keyword evidence="6" id="KW-0472">Membrane</keyword>
<dbReference type="PROSITE" id="PS51999">
    <property type="entry name" value="ZF_GRF"/>
    <property type="match status" value="1"/>
</dbReference>